<feature type="compositionally biased region" description="Basic and acidic residues" evidence="1">
    <location>
        <begin position="236"/>
        <end position="261"/>
    </location>
</feature>
<dbReference type="Proteomes" id="UP000582659">
    <property type="component" value="Unassembled WGS sequence"/>
</dbReference>
<keyword evidence="2" id="KW-0472">Membrane</keyword>
<dbReference type="EMBL" id="CAJFDI010000001">
    <property type="protein sequence ID" value="CAD5208093.1"/>
    <property type="molecule type" value="Genomic_DNA"/>
</dbReference>
<feature type="chain" id="PRO_5035359666" evidence="3">
    <location>
        <begin position="20"/>
        <end position="287"/>
    </location>
</feature>
<reference evidence="5" key="2">
    <citation type="submission" date="2020-08" db="EMBL/GenBank/DDBJ databases">
        <authorList>
            <person name="Kikuchi T."/>
        </authorList>
    </citation>
    <scope>NUCLEOTIDE SEQUENCE</scope>
    <source>
        <strain evidence="4">Ka4C1</strain>
    </source>
</reference>
<dbReference type="SMR" id="A0A1I7S1A4"/>
<evidence type="ECO:0000313" key="7">
    <source>
        <dbReference type="Proteomes" id="UP000659654"/>
    </source>
</evidence>
<dbReference type="WBParaSite" id="BXY_0677900.1">
    <property type="protein sequence ID" value="BXY_0677900.1"/>
    <property type="gene ID" value="BXY_0677900"/>
</dbReference>
<evidence type="ECO:0000313" key="4">
    <source>
        <dbReference type="EMBL" id="CAD5208093.1"/>
    </source>
</evidence>
<feature type="transmembrane region" description="Helical" evidence="2">
    <location>
        <begin position="199"/>
        <end position="225"/>
    </location>
</feature>
<evidence type="ECO:0000256" key="2">
    <source>
        <dbReference type="SAM" id="Phobius"/>
    </source>
</evidence>
<evidence type="ECO:0000256" key="3">
    <source>
        <dbReference type="SAM" id="SignalP"/>
    </source>
</evidence>
<keyword evidence="2" id="KW-0812">Transmembrane</keyword>
<name>A0A1I7S1A4_BURXY</name>
<proteinExistence type="predicted"/>
<evidence type="ECO:0000313" key="8">
    <source>
        <dbReference type="WBParaSite" id="BXY_0677900.1"/>
    </source>
</evidence>
<feature type="signal peptide" evidence="3">
    <location>
        <begin position="1"/>
        <end position="19"/>
    </location>
</feature>
<keyword evidence="7" id="KW-1185">Reference proteome</keyword>
<feature type="compositionally biased region" description="Polar residues" evidence="1">
    <location>
        <begin position="275"/>
        <end position="287"/>
    </location>
</feature>
<gene>
    <name evidence="4" type="ORF">BXYJ_LOCUS329</name>
</gene>
<reference evidence="8" key="1">
    <citation type="submission" date="2016-11" db="UniProtKB">
        <authorList>
            <consortium name="WormBaseParasite"/>
        </authorList>
    </citation>
    <scope>IDENTIFICATION</scope>
</reference>
<evidence type="ECO:0000313" key="5">
    <source>
        <dbReference type="EMBL" id="CAG9080188.1"/>
    </source>
</evidence>
<sequence>MKLPLFYVALQTLCWTSKAAVISVRETESFDNLFGDYDTYELAQYTFVPEEFCDKATITLYYSSCEVFALEFDGIKQKKPKHSGNDSISHFYDIKAHSAENVAHFKNKTQLTVLVKDSGEVVANGQSVANVSCPMLVNSHENFDRISVRFEKNNVCPFRIFVDPFFPIRGIFYVKRIENFGHNETEKNVELASRSNWKFYLLSLGAILWGITVGLVIFTIFYFVLPVQKKHKAPKSKIESKSEENSNRESKELAKTSKNEPEMNTLTRRRGDLTTFASTANYPSTSK</sequence>
<keyword evidence="3" id="KW-0732">Signal</keyword>
<dbReference type="Proteomes" id="UP000095284">
    <property type="component" value="Unplaced"/>
</dbReference>
<dbReference type="EMBL" id="CAJFCV020000001">
    <property type="protein sequence ID" value="CAG9080188.1"/>
    <property type="molecule type" value="Genomic_DNA"/>
</dbReference>
<dbReference type="Proteomes" id="UP000659654">
    <property type="component" value="Unassembled WGS sequence"/>
</dbReference>
<protein>
    <submittedName>
        <fullName evidence="4">(pine wood nematode) hypothetical protein</fullName>
    </submittedName>
</protein>
<keyword evidence="2" id="KW-1133">Transmembrane helix</keyword>
<evidence type="ECO:0000313" key="6">
    <source>
        <dbReference type="Proteomes" id="UP000095284"/>
    </source>
</evidence>
<dbReference type="AlphaFoldDB" id="A0A1I7S1A4"/>
<accession>A0A1I7S1A4</accession>
<organism evidence="6 8">
    <name type="scientific">Bursaphelenchus xylophilus</name>
    <name type="common">Pinewood nematode worm</name>
    <name type="synonym">Aphelenchoides xylophilus</name>
    <dbReference type="NCBI Taxonomy" id="6326"/>
    <lineage>
        <taxon>Eukaryota</taxon>
        <taxon>Metazoa</taxon>
        <taxon>Ecdysozoa</taxon>
        <taxon>Nematoda</taxon>
        <taxon>Chromadorea</taxon>
        <taxon>Rhabditida</taxon>
        <taxon>Tylenchina</taxon>
        <taxon>Tylenchomorpha</taxon>
        <taxon>Aphelenchoidea</taxon>
        <taxon>Aphelenchoididae</taxon>
        <taxon>Bursaphelenchus</taxon>
    </lineage>
</organism>
<feature type="region of interest" description="Disordered" evidence="1">
    <location>
        <begin position="234"/>
        <end position="287"/>
    </location>
</feature>
<evidence type="ECO:0000256" key="1">
    <source>
        <dbReference type="SAM" id="MobiDB-lite"/>
    </source>
</evidence>